<dbReference type="InterPro" id="IPR044878">
    <property type="entry name" value="UbiA_sf"/>
</dbReference>
<sequence>MTPLGVAGATAVFFRERFPAYYILYAVLWSSAATSAARELADFDVDAADAGRFAAQTVALLAALISLRLLDDLKDLPGDRAAHPQRPLPSGRATPAEFGAAAGFFAAAALALAYLSAGVVGAAALAVVLAYGIALWPLGRAIPHLERRPLLEMALTYPVQVLATVFLLASTYQRLEPGAATPQIIWVFVFFAGAFLQFEVARKSASAEGSAAGDYSDVLGVRGAAALSAAFSVLAVFGAIILAHPWDTAPVFNVAGWLLPLTLIIPFDSLWNYARGERDRPSTASSALFLVLLYLCVSLLVLIG</sequence>
<evidence type="ECO:0000313" key="3">
    <source>
        <dbReference type="Proteomes" id="UP000186104"/>
    </source>
</evidence>
<feature type="transmembrane region" description="Helical" evidence="1">
    <location>
        <begin position="53"/>
        <end position="70"/>
    </location>
</feature>
<protein>
    <recommendedName>
        <fullName evidence="4">Digeranylgeranylglyceryl phosphate synthase</fullName>
    </recommendedName>
</protein>
<dbReference type="Proteomes" id="UP000186104">
    <property type="component" value="Chromosome"/>
</dbReference>
<feature type="transmembrane region" description="Helical" evidence="1">
    <location>
        <begin position="254"/>
        <end position="274"/>
    </location>
</feature>
<evidence type="ECO:0000313" key="2">
    <source>
        <dbReference type="EMBL" id="ANI91762.1"/>
    </source>
</evidence>
<evidence type="ECO:0008006" key="4">
    <source>
        <dbReference type="Google" id="ProtNLM"/>
    </source>
</evidence>
<feature type="transmembrane region" description="Helical" evidence="1">
    <location>
        <begin position="105"/>
        <end position="138"/>
    </location>
</feature>
<keyword evidence="1" id="KW-0812">Transmembrane</keyword>
<dbReference type="STRING" id="499555.BJL86_0969"/>
<evidence type="ECO:0000256" key="1">
    <source>
        <dbReference type="SAM" id="Phobius"/>
    </source>
</evidence>
<dbReference type="KEGG" id="dtm:BJL86_0969"/>
<dbReference type="EMBL" id="CP015961">
    <property type="protein sequence ID" value="ANI91762.1"/>
    <property type="molecule type" value="Genomic_DNA"/>
</dbReference>
<feature type="transmembrane region" description="Helical" evidence="1">
    <location>
        <begin position="221"/>
        <end position="242"/>
    </location>
</feature>
<accession>A0A173LM06</accession>
<proteinExistence type="predicted"/>
<dbReference type="OrthoDB" id="5496839at2"/>
<name>A0A173LM06_9ACTN</name>
<feature type="transmembrane region" description="Helical" evidence="1">
    <location>
        <begin position="286"/>
        <end position="303"/>
    </location>
</feature>
<dbReference type="AlphaFoldDB" id="A0A173LM06"/>
<feature type="transmembrane region" description="Helical" evidence="1">
    <location>
        <begin position="150"/>
        <end position="172"/>
    </location>
</feature>
<organism evidence="2 3">
    <name type="scientific">Dietzia timorensis</name>
    <dbReference type="NCBI Taxonomy" id="499555"/>
    <lineage>
        <taxon>Bacteria</taxon>
        <taxon>Bacillati</taxon>
        <taxon>Actinomycetota</taxon>
        <taxon>Actinomycetes</taxon>
        <taxon>Mycobacteriales</taxon>
        <taxon>Dietziaceae</taxon>
        <taxon>Dietzia</taxon>
    </lineage>
</organism>
<keyword evidence="3" id="KW-1185">Reference proteome</keyword>
<feature type="transmembrane region" description="Helical" evidence="1">
    <location>
        <begin position="20"/>
        <end position="41"/>
    </location>
</feature>
<feature type="transmembrane region" description="Helical" evidence="1">
    <location>
        <begin position="184"/>
        <end position="201"/>
    </location>
</feature>
<dbReference type="Gene3D" id="1.10.357.140">
    <property type="entry name" value="UbiA prenyltransferase"/>
    <property type="match status" value="1"/>
</dbReference>
<keyword evidence="1" id="KW-1133">Transmembrane helix</keyword>
<reference evidence="2 3" key="1">
    <citation type="submission" date="2016-06" db="EMBL/GenBank/DDBJ databases">
        <title>Complete genome sequence of a saline-alkali tolerant type strain Dietzia timorensis ID05-A0528T.</title>
        <authorList>
            <person name="Wu X."/>
        </authorList>
    </citation>
    <scope>NUCLEOTIDE SEQUENCE [LARGE SCALE GENOMIC DNA]</scope>
    <source>
        <strain evidence="2 3">ID05-A0528</strain>
    </source>
</reference>
<gene>
    <name evidence="2" type="ORF">BJL86_0969</name>
</gene>
<dbReference type="RefSeq" id="WP_156515449.1">
    <property type="nucleotide sequence ID" value="NZ_CP015961.1"/>
</dbReference>
<keyword evidence="1" id="KW-0472">Membrane</keyword>